<proteinExistence type="predicted"/>
<accession>A0AAD9MPD5</accession>
<dbReference type="EMBL" id="JAODUP010002354">
    <property type="protein sequence ID" value="KAK2138821.1"/>
    <property type="molecule type" value="Genomic_DNA"/>
</dbReference>
<keyword evidence="2" id="KW-1185">Reference proteome</keyword>
<organism evidence="1 2">
    <name type="scientific">Paralvinella palmiformis</name>
    <dbReference type="NCBI Taxonomy" id="53620"/>
    <lineage>
        <taxon>Eukaryota</taxon>
        <taxon>Metazoa</taxon>
        <taxon>Spiralia</taxon>
        <taxon>Lophotrochozoa</taxon>
        <taxon>Annelida</taxon>
        <taxon>Polychaeta</taxon>
        <taxon>Sedentaria</taxon>
        <taxon>Canalipalpata</taxon>
        <taxon>Terebellida</taxon>
        <taxon>Terebelliformia</taxon>
        <taxon>Alvinellidae</taxon>
        <taxon>Paralvinella</taxon>
    </lineage>
</organism>
<protein>
    <submittedName>
        <fullName evidence="1">Uncharacterized protein</fullName>
    </submittedName>
</protein>
<dbReference type="AlphaFoldDB" id="A0AAD9MPD5"/>
<comment type="caution">
    <text evidence="1">The sequence shown here is derived from an EMBL/GenBank/DDBJ whole genome shotgun (WGS) entry which is preliminary data.</text>
</comment>
<name>A0AAD9MPD5_9ANNE</name>
<evidence type="ECO:0000313" key="1">
    <source>
        <dbReference type="EMBL" id="KAK2138821.1"/>
    </source>
</evidence>
<evidence type="ECO:0000313" key="2">
    <source>
        <dbReference type="Proteomes" id="UP001208570"/>
    </source>
</evidence>
<reference evidence="1" key="1">
    <citation type="journal article" date="2023" name="Mol. Biol. Evol.">
        <title>Third-Generation Sequencing Reveals the Adaptive Role of the Epigenome in Three Deep-Sea Polychaetes.</title>
        <authorList>
            <person name="Perez M."/>
            <person name="Aroh O."/>
            <person name="Sun Y."/>
            <person name="Lan Y."/>
            <person name="Juniper S.K."/>
            <person name="Young C.R."/>
            <person name="Angers B."/>
            <person name="Qian P.Y."/>
        </authorList>
    </citation>
    <scope>NUCLEOTIDE SEQUENCE</scope>
    <source>
        <strain evidence="1">P08H-3</strain>
    </source>
</reference>
<dbReference type="Proteomes" id="UP001208570">
    <property type="component" value="Unassembled WGS sequence"/>
</dbReference>
<gene>
    <name evidence="1" type="ORF">LSH36_2365g00002</name>
</gene>
<sequence length="84" mass="9814">MNWLSVQVSRFSKRLLKQNSPPTEKVKIQTLITELFKYVSGQSFDFVVSQIHMSNNECRRKCWLERKSVGDDTGAFKPKNQCFV</sequence>